<sequence>MGAGDTTSLCRFQAFFIQWFTSADALWNFCMACNVYLVLFRRYSLPELRKLEWKYAILCYGLQFVPALVFLFIKTASRGRIYGDAIFWCWIGRPWGFLRLSVYYGPVWFSILFTLSVYTAAGIKIIVQERRLKSISISDQLISDSTPWDASVDLQLPDDQQAGRIQKNHQEASLASGPPSITQNQGSPENTEASHEQYPASFNENIFAAESSRQVRESSLQSQQYQQSGSNRVSAHSRITDVGGSSQSTMDQPTQNHPEVPLQDRDDVSLGSLLELTEMRRRRPSETRTIADREREMNVPPELITNQLTQPETKYEIHRKASDKRKGARAYAKFASIYFVSLIVTWIPATSNRVYIYLHPDHPKYGLLMAAAIGLPLQGFWNGVIYFITSINAVKAIYKTLSSRKASIEALRGKWCSARKVLSVAYGEFRMKLPWQ</sequence>
<comment type="caution">
    <text evidence="1">The sequence shown here is derived from an EMBL/GenBank/DDBJ whole genome shotgun (WGS) entry which is preliminary data.</text>
</comment>
<reference evidence="1" key="1">
    <citation type="journal article" date="2022" name="bioRxiv">
        <title>Population genetic analysis of Ophidiomyces ophidiicola, the causative agent of snake fungal disease, indicates recent introductions to the USA.</title>
        <authorList>
            <person name="Ladner J.T."/>
            <person name="Palmer J.M."/>
            <person name="Ettinger C.L."/>
            <person name="Stajich J.E."/>
            <person name="Farrell T.M."/>
            <person name="Glorioso B.M."/>
            <person name="Lawson B."/>
            <person name="Price S.J."/>
            <person name="Stengle A.G."/>
            <person name="Grear D.A."/>
            <person name="Lorch J.M."/>
        </authorList>
    </citation>
    <scope>NUCLEOTIDE SEQUENCE</scope>
    <source>
        <strain evidence="1">NWHC 24266-5</strain>
    </source>
</reference>
<protein>
    <submittedName>
        <fullName evidence="1">Uncharacterized protein</fullName>
    </submittedName>
</protein>
<gene>
    <name evidence="1" type="ORF">LOY88_005857</name>
</gene>
<accession>A0ACB8UPQ0</accession>
<organism evidence="1">
    <name type="scientific">Ophidiomyces ophidiicola</name>
    <dbReference type="NCBI Taxonomy" id="1387563"/>
    <lineage>
        <taxon>Eukaryota</taxon>
        <taxon>Fungi</taxon>
        <taxon>Dikarya</taxon>
        <taxon>Ascomycota</taxon>
        <taxon>Pezizomycotina</taxon>
        <taxon>Eurotiomycetes</taxon>
        <taxon>Eurotiomycetidae</taxon>
        <taxon>Onygenales</taxon>
        <taxon>Onygenaceae</taxon>
        <taxon>Ophidiomyces</taxon>
    </lineage>
</organism>
<name>A0ACB8UPQ0_9EURO</name>
<dbReference type="EMBL" id="JALBCA010000115">
    <property type="protein sequence ID" value="KAI2382635.1"/>
    <property type="molecule type" value="Genomic_DNA"/>
</dbReference>
<proteinExistence type="predicted"/>
<evidence type="ECO:0000313" key="1">
    <source>
        <dbReference type="EMBL" id="KAI2382635.1"/>
    </source>
</evidence>